<gene>
    <name evidence="2" type="ORF">ACFO8Q_09925</name>
</gene>
<dbReference type="Proteomes" id="UP001596002">
    <property type="component" value="Unassembled WGS sequence"/>
</dbReference>
<name>A0ABV9Q0F3_9BACL</name>
<dbReference type="CDD" id="cd02440">
    <property type="entry name" value="AdoMet_MTases"/>
    <property type="match status" value="1"/>
</dbReference>
<accession>A0ABV9Q0F3</accession>
<feature type="domain" description="Methyltransferase type 11" evidence="1">
    <location>
        <begin position="41"/>
        <end position="137"/>
    </location>
</feature>
<dbReference type="EMBL" id="JBHSHC010000082">
    <property type="protein sequence ID" value="MFC4767676.1"/>
    <property type="molecule type" value="Genomic_DNA"/>
</dbReference>
<dbReference type="RefSeq" id="WP_380025599.1">
    <property type="nucleotide sequence ID" value="NZ_JBHSHC010000082.1"/>
</dbReference>
<keyword evidence="3" id="KW-1185">Reference proteome</keyword>
<dbReference type="Gene3D" id="3.40.50.150">
    <property type="entry name" value="Vaccinia Virus protein VP39"/>
    <property type="match status" value="1"/>
</dbReference>
<keyword evidence="2" id="KW-0489">Methyltransferase</keyword>
<dbReference type="PANTHER" id="PTHR43591:SF24">
    <property type="entry name" value="2-METHOXY-6-POLYPRENYL-1,4-BENZOQUINOL METHYLASE, MITOCHONDRIAL"/>
    <property type="match status" value="1"/>
</dbReference>
<dbReference type="InterPro" id="IPR013216">
    <property type="entry name" value="Methyltransf_11"/>
</dbReference>
<evidence type="ECO:0000313" key="3">
    <source>
        <dbReference type="Proteomes" id="UP001596002"/>
    </source>
</evidence>
<organism evidence="2 3">
    <name type="scientific">Effusibacillus consociatus</name>
    <dbReference type="NCBI Taxonomy" id="1117041"/>
    <lineage>
        <taxon>Bacteria</taxon>
        <taxon>Bacillati</taxon>
        <taxon>Bacillota</taxon>
        <taxon>Bacilli</taxon>
        <taxon>Bacillales</taxon>
        <taxon>Alicyclobacillaceae</taxon>
        <taxon>Effusibacillus</taxon>
    </lineage>
</organism>
<proteinExistence type="predicted"/>
<sequence length="186" mass="20798">MAHRFDPKNIHKLDNPERRTLLPPTEILAELNIQEKDDVADIGCGPGFFTIPAAKMTNGTVYAVDVEPQMLDYIKEKSAAEGVANIKLVQSDAEKIDLPDASVDKVFCAFVLHEVGDLQQGLMEIKRILRSGGKLLVFEWEKKVTESGPPVEERLDATVLEKKIQAIGFKTKIFRPNPNHYMILGE</sequence>
<reference evidence="3" key="1">
    <citation type="journal article" date="2019" name="Int. J. Syst. Evol. Microbiol.">
        <title>The Global Catalogue of Microorganisms (GCM) 10K type strain sequencing project: providing services to taxonomists for standard genome sequencing and annotation.</title>
        <authorList>
            <consortium name="The Broad Institute Genomics Platform"/>
            <consortium name="The Broad Institute Genome Sequencing Center for Infectious Disease"/>
            <person name="Wu L."/>
            <person name="Ma J."/>
        </authorList>
    </citation>
    <scope>NUCLEOTIDE SEQUENCE [LARGE SCALE GENOMIC DNA]</scope>
    <source>
        <strain evidence="3">WYCCWR 12678</strain>
    </source>
</reference>
<dbReference type="GO" id="GO:0008168">
    <property type="term" value="F:methyltransferase activity"/>
    <property type="evidence" value="ECO:0007669"/>
    <property type="project" value="UniProtKB-KW"/>
</dbReference>
<dbReference type="GO" id="GO:0032259">
    <property type="term" value="P:methylation"/>
    <property type="evidence" value="ECO:0007669"/>
    <property type="project" value="UniProtKB-KW"/>
</dbReference>
<comment type="caution">
    <text evidence="2">The sequence shown here is derived from an EMBL/GenBank/DDBJ whole genome shotgun (WGS) entry which is preliminary data.</text>
</comment>
<evidence type="ECO:0000259" key="1">
    <source>
        <dbReference type="Pfam" id="PF08241"/>
    </source>
</evidence>
<dbReference type="PANTHER" id="PTHR43591">
    <property type="entry name" value="METHYLTRANSFERASE"/>
    <property type="match status" value="1"/>
</dbReference>
<dbReference type="Pfam" id="PF08241">
    <property type="entry name" value="Methyltransf_11"/>
    <property type="match status" value="1"/>
</dbReference>
<dbReference type="InterPro" id="IPR029063">
    <property type="entry name" value="SAM-dependent_MTases_sf"/>
</dbReference>
<protein>
    <submittedName>
        <fullName evidence="2">Class I SAM-dependent methyltransferase</fullName>
        <ecNumber evidence="2">2.1.1.-</ecNumber>
    </submittedName>
</protein>
<evidence type="ECO:0000313" key="2">
    <source>
        <dbReference type="EMBL" id="MFC4767676.1"/>
    </source>
</evidence>
<dbReference type="SUPFAM" id="SSF53335">
    <property type="entry name" value="S-adenosyl-L-methionine-dependent methyltransferases"/>
    <property type="match status" value="1"/>
</dbReference>
<dbReference type="EC" id="2.1.1.-" evidence="2"/>
<keyword evidence="2" id="KW-0808">Transferase</keyword>